<evidence type="ECO:0000259" key="2">
    <source>
        <dbReference type="PROSITE" id="PS50057"/>
    </source>
</evidence>
<dbReference type="PROSITE" id="PS50057">
    <property type="entry name" value="FERM_3"/>
    <property type="match status" value="1"/>
</dbReference>
<dbReference type="SUPFAM" id="SSF47031">
    <property type="entry name" value="Second domain of FERM"/>
    <property type="match status" value="1"/>
</dbReference>
<evidence type="ECO:0000313" key="3">
    <source>
        <dbReference type="Proteomes" id="UP000887540"/>
    </source>
</evidence>
<dbReference type="AlphaFoldDB" id="A0A914CS04"/>
<evidence type="ECO:0000313" key="4">
    <source>
        <dbReference type="WBParaSite" id="ACRNAN_scaffold13172.g19128.t1"/>
    </source>
</evidence>
<keyword evidence="3" id="KW-1185">Reference proteome</keyword>
<feature type="compositionally biased region" description="Polar residues" evidence="1">
    <location>
        <begin position="369"/>
        <end position="378"/>
    </location>
</feature>
<feature type="compositionally biased region" description="Polar residues" evidence="1">
    <location>
        <begin position="309"/>
        <end position="321"/>
    </location>
</feature>
<dbReference type="WBParaSite" id="ACRNAN_scaffold13172.g19128.t1">
    <property type="protein sequence ID" value="ACRNAN_scaffold13172.g19128.t1"/>
    <property type="gene ID" value="ACRNAN_scaffold13172.g19128"/>
</dbReference>
<feature type="domain" description="FERM" evidence="2">
    <location>
        <begin position="1"/>
        <end position="205"/>
    </location>
</feature>
<sequence length="501" mass="55433">MIHTLVIIILRKEYGLATFLPTILLENVKKKEIRKHLRYYLKKDENEQPNKIVSPRIAFSPKHCASKKPSISDDVLSSSLITDPNDIKLTVRLKYIQLLTRLPTFGGRNFFVTFKQTYVDMVMQVDPCHGLHVKHPGKLHQPAISIDYELIDSLFVSQETDVLKSITIKLKNSNQQGLEFVLDKDDIDTLVLLIAGYIKVLLDREVSVEYNSNIPNEACGAFAHRAPPYKGTHFVYPSGWNYSTEVNAGTEMIVSFANGPPEYEEAIKATNTNFGEESLPPTPNSAKKCNGAAASGSRRSSPFFGDTESVGSDKTTPSKSGAESARSEGSNKGSKSKLLSVKDSLLKQKTNAQKFRDSFRINKKRHSLPNGTPLSSPTPARRRLSSSSDTTTDPDLSMSPNMQECRKELTNMALSNQVLESSTPRGGSPAILQRPILCIKRSSLTPSEHSIRSDKDRLSPLGHYMDTPRKSSFGLNSPDQIPALLNLQESHLATSDSATLD</sequence>
<dbReference type="PANTHER" id="PTHR46221">
    <property type="entry name" value="FERM AND PDZ DOMAIN-CONTAINING PROTEIN FAMILY MEMBER"/>
    <property type="match status" value="1"/>
</dbReference>
<evidence type="ECO:0000256" key="1">
    <source>
        <dbReference type="SAM" id="MobiDB-lite"/>
    </source>
</evidence>
<accession>A0A914CS04</accession>
<feature type="region of interest" description="Disordered" evidence="1">
    <location>
        <begin position="273"/>
        <end position="400"/>
    </location>
</feature>
<feature type="compositionally biased region" description="Low complexity" evidence="1">
    <location>
        <begin position="327"/>
        <end position="349"/>
    </location>
</feature>
<feature type="region of interest" description="Disordered" evidence="1">
    <location>
        <begin position="445"/>
        <end position="479"/>
    </location>
</feature>
<feature type="compositionally biased region" description="Low complexity" evidence="1">
    <location>
        <begin position="385"/>
        <end position="400"/>
    </location>
</feature>
<reference evidence="4" key="1">
    <citation type="submission" date="2022-11" db="UniProtKB">
        <authorList>
            <consortium name="WormBaseParasite"/>
        </authorList>
    </citation>
    <scope>IDENTIFICATION</scope>
</reference>
<dbReference type="InterPro" id="IPR035963">
    <property type="entry name" value="FERM_2"/>
</dbReference>
<feature type="compositionally biased region" description="Low complexity" evidence="1">
    <location>
        <begin position="291"/>
        <end position="301"/>
    </location>
</feature>
<proteinExistence type="predicted"/>
<name>A0A914CS04_9BILA</name>
<dbReference type="PANTHER" id="PTHR46221:SF3">
    <property type="entry name" value="FERM AND PDZ DOMAIN-CONTAINING PROTEIN 4"/>
    <property type="match status" value="1"/>
</dbReference>
<dbReference type="InterPro" id="IPR014352">
    <property type="entry name" value="FERM/acyl-CoA-bd_prot_sf"/>
</dbReference>
<dbReference type="Proteomes" id="UP000887540">
    <property type="component" value="Unplaced"/>
</dbReference>
<feature type="compositionally biased region" description="Basic and acidic residues" evidence="1">
    <location>
        <begin position="449"/>
        <end position="458"/>
    </location>
</feature>
<organism evidence="3 4">
    <name type="scientific">Acrobeloides nanus</name>
    <dbReference type="NCBI Taxonomy" id="290746"/>
    <lineage>
        <taxon>Eukaryota</taxon>
        <taxon>Metazoa</taxon>
        <taxon>Ecdysozoa</taxon>
        <taxon>Nematoda</taxon>
        <taxon>Chromadorea</taxon>
        <taxon>Rhabditida</taxon>
        <taxon>Tylenchina</taxon>
        <taxon>Cephalobomorpha</taxon>
        <taxon>Cephaloboidea</taxon>
        <taxon>Cephalobidae</taxon>
        <taxon>Acrobeloides</taxon>
    </lineage>
</organism>
<protein>
    <submittedName>
        <fullName evidence="4">FERM domain-containing protein</fullName>
    </submittedName>
</protein>
<dbReference type="Gene3D" id="1.20.80.10">
    <property type="match status" value="1"/>
</dbReference>
<dbReference type="InterPro" id="IPR000299">
    <property type="entry name" value="FERM_domain"/>
</dbReference>